<dbReference type="VEuPathDB" id="AmoebaDB:NAEGRDRAFT_52295"/>
<protein>
    <submittedName>
        <fullName evidence="7">Predicted protein</fullName>
    </submittedName>
</protein>
<dbReference type="InterPro" id="IPR023586">
    <property type="entry name" value="Ile-tRNA-ligase_type2"/>
</dbReference>
<evidence type="ECO:0000256" key="2">
    <source>
        <dbReference type="ARBA" id="ARBA00022741"/>
    </source>
</evidence>
<reference evidence="7 8" key="1">
    <citation type="journal article" date="2010" name="Cell">
        <title>The genome of Naegleria gruberi illuminates early eukaryotic versatility.</title>
        <authorList>
            <person name="Fritz-Laylin L.K."/>
            <person name="Prochnik S.E."/>
            <person name="Ginger M.L."/>
            <person name="Dacks J.B."/>
            <person name="Carpenter M.L."/>
            <person name="Field M.C."/>
            <person name="Kuo A."/>
            <person name="Paredez A."/>
            <person name="Chapman J."/>
            <person name="Pham J."/>
            <person name="Shu S."/>
            <person name="Neupane R."/>
            <person name="Cipriano M."/>
            <person name="Mancuso J."/>
            <person name="Tu H."/>
            <person name="Salamov A."/>
            <person name="Lindquist E."/>
            <person name="Shapiro H."/>
            <person name="Lucas S."/>
            <person name="Grigoriev I.V."/>
            <person name="Cande W.Z."/>
            <person name="Fulton C."/>
            <person name="Rokhsar D.S."/>
            <person name="Dawson S.C."/>
        </authorList>
    </citation>
    <scope>NUCLEOTIDE SEQUENCE [LARGE SCALE GENOMIC DNA]</scope>
    <source>
        <strain evidence="7 8">NEG-M</strain>
    </source>
</reference>
<dbReference type="Proteomes" id="UP000006671">
    <property type="component" value="Unassembled WGS sequence"/>
</dbReference>
<feature type="domain" description="Aminoacyl-tRNA synthetase class Ia" evidence="6">
    <location>
        <begin position="2"/>
        <end position="465"/>
    </location>
</feature>
<dbReference type="GO" id="GO:0005524">
    <property type="term" value="F:ATP binding"/>
    <property type="evidence" value="ECO:0007669"/>
    <property type="project" value="UniProtKB-KW"/>
</dbReference>
<dbReference type="InterPro" id="IPR014729">
    <property type="entry name" value="Rossmann-like_a/b/a_fold"/>
</dbReference>
<evidence type="ECO:0000313" key="7">
    <source>
        <dbReference type="EMBL" id="EFC39648.1"/>
    </source>
</evidence>
<keyword evidence="8" id="KW-1185">Reference proteome</keyword>
<dbReference type="PANTHER" id="PTHR42780">
    <property type="entry name" value="SOLEUCYL-TRNA SYNTHETASE"/>
    <property type="match status" value="1"/>
</dbReference>
<keyword evidence="1" id="KW-0436">Ligase</keyword>
<proteinExistence type="predicted"/>
<dbReference type="EMBL" id="GG738898">
    <property type="protein sequence ID" value="EFC39648.1"/>
    <property type="molecule type" value="Genomic_DNA"/>
</dbReference>
<evidence type="ECO:0000256" key="4">
    <source>
        <dbReference type="ARBA" id="ARBA00022917"/>
    </source>
</evidence>
<accession>D2VU91</accession>
<dbReference type="PANTHER" id="PTHR42780:SF1">
    <property type="entry name" value="ISOLEUCINE--TRNA LIGASE, CYTOPLASMIC"/>
    <property type="match status" value="1"/>
</dbReference>
<dbReference type="Gene3D" id="3.90.740.10">
    <property type="entry name" value="Valyl/Leucyl/Isoleucyl-tRNA synthetase, editing domain"/>
    <property type="match status" value="1"/>
</dbReference>
<evidence type="ECO:0000256" key="3">
    <source>
        <dbReference type="ARBA" id="ARBA00022840"/>
    </source>
</evidence>
<sequence>MISRFAFQFGYGLDCRFVMDCHGLPIEYEFEKKRGKLAWSYSEIEELGIAKYNEECEKISIEHMDEWKNGLSRMGRWLDFSNTCSTSQPKYMENVWKIFKELWDNKLIYKDVKLLPFSIGCASPLSDIEAKNHLNVDSLEITISIELISDKEKFKGTFLMTSCMNPCWKLLANVALCVNPEKDYVKIITGKEYILSRSYYEKHFKEEKIVDTFKGHELVGLTYVPAFEYYSNNEGSFRIIPSSDPVTETGTGIIHLAPGLSLQDYNICNELRFVESSELPCPIDETGKCLLKGSEFEGKYVDHLSNQLVKNLTLRSMLLKKEKRTSYQNSCWISGRTLIYKAVEGWFLDMKSINTKYLENCKNVKWFPENIANRFSNNQYEFWLISKSRYWGTPLPIWMSEDGEEIIVVESIEELEKLTGKSGLENIHREFIDHLTIPSPTREHVILKRVPYVFDGWFESGCFHLLIFNLKKG</sequence>
<keyword evidence="4" id="KW-0648">Protein biosynthesis</keyword>
<dbReference type="GO" id="GO:0004822">
    <property type="term" value="F:isoleucine-tRNA ligase activity"/>
    <property type="evidence" value="ECO:0007669"/>
    <property type="project" value="InterPro"/>
</dbReference>
<dbReference type="OrthoDB" id="1706657at2759"/>
<dbReference type="KEGG" id="ngr:NAEGRDRAFT_52295"/>
<evidence type="ECO:0000256" key="1">
    <source>
        <dbReference type="ARBA" id="ARBA00022598"/>
    </source>
</evidence>
<dbReference type="GO" id="GO:0006428">
    <property type="term" value="P:isoleucyl-tRNA aminoacylation"/>
    <property type="evidence" value="ECO:0007669"/>
    <property type="project" value="TreeGrafter"/>
</dbReference>
<dbReference type="InterPro" id="IPR009008">
    <property type="entry name" value="Val/Leu/Ile-tRNA-synth_edit"/>
</dbReference>
<keyword evidence="3" id="KW-0067">ATP-binding</keyword>
<keyword evidence="2" id="KW-0547">Nucleotide-binding</keyword>
<name>D2VU91_NAEGR</name>
<organism evidence="8">
    <name type="scientific">Naegleria gruberi</name>
    <name type="common">Amoeba</name>
    <dbReference type="NCBI Taxonomy" id="5762"/>
    <lineage>
        <taxon>Eukaryota</taxon>
        <taxon>Discoba</taxon>
        <taxon>Heterolobosea</taxon>
        <taxon>Tetramitia</taxon>
        <taxon>Eutetramitia</taxon>
        <taxon>Vahlkampfiidae</taxon>
        <taxon>Naegleria</taxon>
    </lineage>
</organism>
<dbReference type="InParanoid" id="D2VU91"/>
<dbReference type="Gene3D" id="3.40.50.620">
    <property type="entry name" value="HUPs"/>
    <property type="match status" value="2"/>
</dbReference>
<dbReference type="eggNOG" id="KOG0434">
    <property type="taxonomic scope" value="Eukaryota"/>
</dbReference>
<dbReference type="InterPro" id="IPR002300">
    <property type="entry name" value="aa-tRNA-synth_Ia"/>
</dbReference>
<dbReference type="GO" id="GO:0002161">
    <property type="term" value="F:aminoacyl-tRNA deacylase activity"/>
    <property type="evidence" value="ECO:0007669"/>
    <property type="project" value="InterPro"/>
</dbReference>
<dbReference type="SUPFAM" id="SSF52374">
    <property type="entry name" value="Nucleotidylyl transferase"/>
    <property type="match status" value="1"/>
</dbReference>
<evidence type="ECO:0000259" key="6">
    <source>
        <dbReference type="Pfam" id="PF00133"/>
    </source>
</evidence>
<dbReference type="AlphaFoldDB" id="D2VU91"/>
<dbReference type="Pfam" id="PF00133">
    <property type="entry name" value="tRNA-synt_1"/>
    <property type="match status" value="1"/>
</dbReference>
<dbReference type="RefSeq" id="XP_002672392.1">
    <property type="nucleotide sequence ID" value="XM_002672346.1"/>
</dbReference>
<gene>
    <name evidence="7" type="ORF">NAEGRDRAFT_52295</name>
</gene>
<dbReference type="STRING" id="5762.D2VU91"/>
<evidence type="ECO:0000256" key="5">
    <source>
        <dbReference type="ARBA" id="ARBA00023146"/>
    </source>
</evidence>
<evidence type="ECO:0000313" key="8">
    <source>
        <dbReference type="Proteomes" id="UP000006671"/>
    </source>
</evidence>
<dbReference type="GeneID" id="8855755"/>
<keyword evidence="5" id="KW-0030">Aminoacyl-tRNA synthetase</keyword>
<dbReference type="SUPFAM" id="SSF50677">
    <property type="entry name" value="ValRS/IleRS/LeuRS editing domain"/>
    <property type="match status" value="1"/>
</dbReference>